<feature type="compositionally biased region" description="Polar residues" evidence="2">
    <location>
        <begin position="142"/>
        <end position="153"/>
    </location>
</feature>
<dbReference type="InParanoid" id="F4S6J4"/>
<dbReference type="RefSeq" id="XP_007416996.1">
    <property type="nucleotide sequence ID" value="XM_007416934.1"/>
</dbReference>
<dbReference type="eggNOG" id="KOG4008">
    <property type="taxonomic scope" value="Eukaryota"/>
</dbReference>
<protein>
    <recommendedName>
        <fullName evidence="3">Ribosomal RNA-processing protein 7 C-terminal domain-containing protein</fullName>
    </recommendedName>
</protein>
<feature type="region of interest" description="Disordered" evidence="2">
    <location>
        <begin position="187"/>
        <end position="215"/>
    </location>
</feature>
<dbReference type="OrthoDB" id="5390at2759"/>
<evidence type="ECO:0000256" key="2">
    <source>
        <dbReference type="SAM" id="MobiDB-lite"/>
    </source>
</evidence>
<comment type="similarity">
    <text evidence="1">Belongs to the RRP7 family.</text>
</comment>
<dbReference type="GeneID" id="18933266"/>
<dbReference type="KEGG" id="mlr:MELLADRAFT_79403"/>
<dbReference type="PANTHER" id="PTHR13191">
    <property type="entry name" value="RIBOSOMAL RNA PROCESSING PROTEIN 7-RELATED"/>
    <property type="match status" value="1"/>
</dbReference>
<dbReference type="VEuPathDB" id="FungiDB:MELLADRAFT_79403"/>
<evidence type="ECO:0000313" key="4">
    <source>
        <dbReference type="EMBL" id="EGF99748.1"/>
    </source>
</evidence>
<feature type="compositionally biased region" description="Acidic residues" evidence="2">
    <location>
        <begin position="111"/>
        <end position="130"/>
    </location>
</feature>
<evidence type="ECO:0000256" key="1">
    <source>
        <dbReference type="ARBA" id="ARBA00006110"/>
    </source>
</evidence>
<proteinExistence type="inferred from homology"/>
<dbReference type="Gene3D" id="6.10.250.1770">
    <property type="match status" value="1"/>
</dbReference>
<gene>
    <name evidence="4" type="ORF">MELLADRAFT_79403</name>
</gene>
<dbReference type="GO" id="GO:0000028">
    <property type="term" value="P:ribosomal small subunit assembly"/>
    <property type="evidence" value="ECO:0007669"/>
    <property type="project" value="TreeGrafter"/>
</dbReference>
<dbReference type="Proteomes" id="UP000001072">
    <property type="component" value="Unassembled WGS sequence"/>
</dbReference>
<dbReference type="GO" id="GO:0006364">
    <property type="term" value="P:rRNA processing"/>
    <property type="evidence" value="ECO:0007669"/>
    <property type="project" value="TreeGrafter"/>
</dbReference>
<dbReference type="STRING" id="747676.F4S6J4"/>
<dbReference type="InterPro" id="IPR024326">
    <property type="entry name" value="RRP7_C"/>
</dbReference>
<dbReference type="GO" id="GO:0034456">
    <property type="term" value="C:UTP-C complex"/>
    <property type="evidence" value="ECO:0007669"/>
    <property type="project" value="TreeGrafter"/>
</dbReference>
<feature type="domain" description="Ribosomal RNA-processing protein 7 C-terminal" evidence="3">
    <location>
        <begin position="112"/>
        <end position="246"/>
    </location>
</feature>
<dbReference type="PANTHER" id="PTHR13191:SF0">
    <property type="entry name" value="RIBOSOMAL RNA-PROCESSING PROTEIN 7 HOMOLOG A-RELATED"/>
    <property type="match status" value="1"/>
</dbReference>
<dbReference type="HOGENOM" id="CLU_1129272_0_0_1"/>
<dbReference type="Pfam" id="PF12923">
    <property type="entry name" value="RRP7"/>
    <property type="match status" value="1"/>
</dbReference>
<organism evidence="5">
    <name type="scientific">Melampsora larici-populina (strain 98AG31 / pathotype 3-4-7)</name>
    <name type="common">Poplar leaf rust fungus</name>
    <dbReference type="NCBI Taxonomy" id="747676"/>
    <lineage>
        <taxon>Eukaryota</taxon>
        <taxon>Fungi</taxon>
        <taxon>Dikarya</taxon>
        <taxon>Basidiomycota</taxon>
        <taxon>Pucciniomycotina</taxon>
        <taxon>Pucciniomycetes</taxon>
        <taxon>Pucciniales</taxon>
        <taxon>Melampsoraceae</taxon>
        <taxon>Melampsora</taxon>
    </lineage>
</organism>
<sequence length="246" mass="27813">MVQNDVLDSHSNQLLSKALVRFKSSDQLCQLLSIDPAKLPLRWPSLSENDQSNSSKSNWLSKYRTQRKLLRPSHESVKAHTDAWMLASESGVIKPISLVVKGKSAKKGSGEEEEEESKDEMKVDEDDGEGEWITVTRGGQHGRSSTIPTQPQDSKGADPYAQSSMAGRDSSAGVKVMKRGFLEAFDKDELESQNNPKRKGGELNTGFYRSNVNENKKNKMFELRKKFDEDKARVERMRNSRKFKPY</sequence>
<evidence type="ECO:0000259" key="3">
    <source>
        <dbReference type="Pfam" id="PF12923"/>
    </source>
</evidence>
<feature type="region of interest" description="Disordered" evidence="2">
    <location>
        <begin position="101"/>
        <end position="173"/>
    </location>
</feature>
<keyword evidence="5" id="KW-1185">Reference proteome</keyword>
<name>F4S6J4_MELLP</name>
<dbReference type="EMBL" id="GL883155">
    <property type="protein sequence ID" value="EGF99748.1"/>
    <property type="molecule type" value="Genomic_DNA"/>
</dbReference>
<reference evidence="5" key="1">
    <citation type="journal article" date="2011" name="Proc. Natl. Acad. Sci. U.S.A.">
        <title>Obligate biotrophy features unraveled by the genomic analysis of rust fungi.</title>
        <authorList>
            <person name="Duplessis S."/>
            <person name="Cuomo C.A."/>
            <person name="Lin Y.-C."/>
            <person name="Aerts A."/>
            <person name="Tisserant E."/>
            <person name="Veneault-Fourrey C."/>
            <person name="Joly D.L."/>
            <person name="Hacquard S."/>
            <person name="Amselem J."/>
            <person name="Cantarel B.L."/>
            <person name="Chiu R."/>
            <person name="Coutinho P.M."/>
            <person name="Feau N."/>
            <person name="Field M."/>
            <person name="Frey P."/>
            <person name="Gelhaye E."/>
            <person name="Goldberg J."/>
            <person name="Grabherr M.G."/>
            <person name="Kodira C.D."/>
            <person name="Kohler A."/>
            <person name="Kuees U."/>
            <person name="Lindquist E.A."/>
            <person name="Lucas S.M."/>
            <person name="Mago R."/>
            <person name="Mauceli E."/>
            <person name="Morin E."/>
            <person name="Murat C."/>
            <person name="Pangilinan J.L."/>
            <person name="Park R."/>
            <person name="Pearson M."/>
            <person name="Quesneville H."/>
            <person name="Rouhier N."/>
            <person name="Sakthikumar S."/>
            <person name="Salamov A.A."/>
            <person name="Schmutz J."/>
            <person name="Selles B."/>
            <person name="Shapiro H."/>
            <person name="Tanguay P."/>
            <person name="Tuskan G.A."/>
            <person name="Henrissat B."/>
            <person name="Van de Peer Y."/>
            <person name="Rouze P."/>
            <person name="Ellis J.G."/>
            <person name="Dodds P.N."/>
            <person name="Schein J.E."/>
            <person name="Zhong S."/>
            <person name="Hamelin R.C."/>
            <person name="Grigoriev I.V."/>
            <person name="Szabo L.J."/>
            <person name="Martin F."/>
        </authorList>
    </citation>
    <scope>NUCLEOTIDE SEQUENCE [LARGE SCALE GENOMIC DNA]</scope>
    <source>
        <strain evidence="5">98AG31 / pathotype 3-4-7</strain>
    </source>
</reference>
<dbReference type="AlphaFoldDB" id="F4S6J4"/>
<accession>F4S6J4</accession>
<evidence type="ECO:0000313" key="5">
    <source>
        <dbReference type="Proteomes" id="UP000001072"/>
    </source>
</evidence>
<dbReference type="InterPro" id="IPR040446">
    <property type="entry name" value="RRP7"/>
</dbReference>
<dbReference type="GO" id="GO:0032545">
    <property type="term" value="C:CURI complex"/>
    <property type="evidence" value="ECO:0007669"/>
    <property type="project" value="TreeGrafter"/>
</dbReference>